<dbReference type="Pfam" id="PF00067">
    <property type="entry name" value="p450"/>
    <property type="match status" value="1"/>
</dbReference>
<dbReference type="OMA" id="MIFAGNE"/>
<dbReference type="GO" id="GO:0020037">
    <property type="term" value="F:heme binding"/>
    <property type="evidence" value="ECO:0007669"/>
    <property type="project" value="InterPro"/>
</dbReference>
<keyword evidence="4 7" id="KW-0479">Metal-binding</keyword>
<reference evidence="8 9" key="1">
    <citation type="journal article" date="2016" name="Appl. Microbiol. Biotechnol.">
        <title>Characterization of T-DNA insertion mutants with decreased virulence in the entomopathogenic fungus Beauveria bassiana JEF-007.</title>
        <authorList>
            <person name="Kim S."/>
            <person name="Lee S.J."/>
            <person name="Nai Y.S."/>
            <person name="Yu J.S."/>
            <person name="Lee M.R."/>
            <person name="Yang Y.T."/>
            <person name="Kim J.S."/>
        </authorList>
    </citation>
    <scope>NUCLEOTIDE SEQUENCE [LARGE SCALE GENOMIC DNA]</scope>
    <source>
        <strain evidence="8 9">JEF-007</strain>
    </source>
</reference>
<evidence type="ECO:0000256" key="7">
    <source>
        <dbReference type="PIRSR" id="PIRSR602403-1"/>
    </source>
</evidence>
<protein>
    <submittedName>
        <fullName evidence="8">Pisatin demethylase</fullName>
    </submittedName>
</protein>
<dbReference type="InterPro" id="IPR001128">
    <property type="entry name" value="Cyt_P450"/>
</dbReference>
<dbReference type="SUPFAM" id="SSF48264">
    <property type="entry name" value="Cytochrome P450"/>
    <property type="match status" value="1"/>
</dbReference>
<evidence type="ECO:0000313" key="9">
    <source>
        <dbReference type="Proteomes" id="UP000235728"/>
    </source>
</evidence>
<sequence>MHRNEAKEGALVQNHVHIGLTKNDMIQQGFVAMANVDARIAGSNTTAHSILMTLLSLIAAPTAFKALQKEIDEASASVHESLSWHEIRQLPYLQAVIKESLRMWPPVSGLGFKLVPPGGEHINGYFVPGGTEIGQAFLAVGRSRQIWGADADVFRPERWLCASQTNLTKMNKAVDTHFGGGKFSCLGKPIAMMELHKTVYEVMSHNNIYTNSRLF</sequence>
<dbReference type="Gene3D" id="1.10.630.10">
    <property type="entry name" value="Cytochrome P450"/>
    <property type="match status" value="1"/>
</dbReference>
<dbReference type="PRINTS" id="PR00465">
    <property type="entry name" value="EP450IV"/>
</dbReference>
<dbReference type="EMBL" id="MRVG01000003">
    <property type="protein sequence ID" value="PMB70705.1"/>
    <property type="molecule type" value="Genomic_DNA"/>
</dbReference>
<feature type="binding site" description="axial binding residue" evidence="7">
    <location>
        <position position="185"/>
    </location>
    <ligand>
        <name>heme</name>
        <dbReference type="ChEBI" id="CHEBI:30413"/>
    </ligand>
    <ligandPart>
        <name>Fe</name>
        <dbReference type="ChEBI" id="CHEBI:18248"/>
    </ligandPart>
</feature>
<comment type="cofactor">
    <cofactor evidence="1 7">
        <name>heme</name>
        <dbReference type="ChEBI" id="CHEBI:30413"/>
    </cofactor>
</comment>
<evidence type="ECO:0000256" key="1">
    <source>
        <dbReference type="ARBA" id="ARBA00001971"/>
    </source>
</evidence>
<comment type="caution">
    <text evidence="8">The sequence shown here is derived from an EMBL/GenBank/DDBJ whole genome shotgun (WGS) entry which is preliminary data.</text>
</comment>
<dbReference type="GO" id="GO:0032259">
    <property type="term" value="P:methylation"/>
    <property type="evidence" value="ECO:0007669"/>
    <property type="project" value="UniProtKB-KW"/>
</dbReference>
<dbReference type="AlphaFoldDB" id="A0A2N6NTW4"/>
<evidence type="ECO:0000256" key="5">
    <source>
        <dbReference type="ARBA" id="ARBA00023004"/>
    </source>
</evidence>
<accession>A0A2N6NTW4</accession>
<dbReference type="GO" id="GO:0005506">
    <property type="term" value="F:iron ion binding"/>
    <property type="evidence" value="ECO:0007669"/>
    <property type="project" value="InterPro"/>
</dbReference>
<evidence type="ECO:0000256" key="3">
    <source>
        <dbReference type="ARBA" id="ARBA00022617"/>
    </source>
</evidence>
<keyword evidence="8" id="KW-0489">Methyltransferase</keyword>
<dbReference type="InterPro" id="IPR036396">
    <property type="entry name" value="Cyt_P450_sf"/>
</dbReference>
<dbReference type="PRINTS" id="PR00385">
    <property type="entry name" value="P450"/>
</dbReference>
<evidence type="ECO:0000256" key="4">
    <source>
        <dbReference type="ARBA" id="ARBA00022723"/>
    </source>
</evidence>
<dbReference type="GO" id="GO:0004497">
    <property type="term" value="F:monooxygenase activity"/>
    <property type="evidence" value="ECO:0007669"/>
    <property type="project" value="UniProtKB-KW"/>
</dbReference>
<evidence type="ECO:0000313" key="8">
    <source>
        <dbReference type="EMBL" id="PMB70705.1"/>
    </source>
</evidence>
<dbReference type="Proteomes" id="UP000235728">
    <property type="component" value="Unassembled WGS sequence"/>
</dbReference>
<evidence type="ECO:0000256" key="6">
    <source>
        <dbReference type="ARBA" id="ARBA00023033"/>
    </source>
</evidence>
<keyword evidence="8" id="KW-0808">Transferase</keyword>
<dbReference type="InterPro" id="IPR050121">
    <property type="entry name" value="Cytochrome_P450_monoxygenase"/>
</dbReference>
<dbReference type="PANTHER" id="PTHR24305">
    <property type="entry name" value="CYTOCHROME P450"/>
    <property type="match status" value="1"/>
</dbReference>
<comment type="similarity">
    <text evidence="2">Belongs to the cytochrome P450 family.</text>
</comment>
<keyword evidence="3 7" id="KW-0349">Heme</keyword>
<keyword evidence="6" id="KW-0560">Oxidoreductase</keyword>
<dbReference type="InterPro" id="IPR002403">
    <property type="entry name" value="Cyt_P450_E_grp-IV"/>
</dbReference>
<dbReference type="PANTHER" id="PTHR24305:SF168">
    <property type="entry name" value="P450, PUTATIVE (EUROFUNG)-RELATED"/>
    <property type="match status" value="1"/>
</dbReference>
<organism evidence="8 9">
    <name type="scientific">Beauveria bassiana</name>
    <name type="common">White muscardine disease fungus</name>
    <name type="synonym">Tritirachium shiotae</name>
    <dbReference type="NCBI Taxonomy" id="176275"/>
    <lineage>
        <taxon>Eukaryota</taxon>
        <taxon>Fungi</taxon>
        <taxon>Dikarya</taxon>
        <taxon>Ascomycota</taxon>
        <taxon>Pezizomycotina</taxon>
        <taxon>Sordariomycetes</taxon>
        <taxon>Hypocreomycetidae</taxon>
        <taxon>Hypocreales</taxon>
        <taxon>Cordycipitaceae</taxon>
        <taxon>Beauveria</taxon>
    </lineage>
</organism>
<name>A0A2N6NTW4_BEABA</name>
<keyword evidence="6" id="KW-0503">Monooxygenase</keyword>
<proteinExistence type="inferred from homology"/>
<dbReference type="GO" id="GO:0016705">
    <property type="term" value="F:oxidoreductase activity, acting on paired donors, with incorporation or reduction of molecular oxygen"/>
    <property type="evidence" value="ECO:0007669"/>
    <property type="project" value="InterPro"/>
</dbReference>
<evidence type="ECO:0000256" key="2">
    <source>
        <dbReference type="ARBA" id="ARBA00010617"/>
    </source>
</evidence>
<gene>
    <name evidence="8" type="primary">PDAT9_0</name>
    <name evidence="8" type="ORF">BM221_003160</name>
</gene>
<dbReference type="GO" id="GO:0008168">
    <property type="term" value="F:methyltransferase activity"/>
    <property type="evidence" value="ECO:0007669"/>
    <property type="project" value="UniProtKB-KW"/>
</dbReference>
<keyword evidence="5 7" id="KW-0408">Iron</keyword>